<dbReference type="PANTHER" id="PTHR46580">
    <property type="entry name" value="SENSOR KINASE-RELATED"/>
    <property type="match status" value="1"/>
</dbReference>
<sequence length="503" mass="51888">MMFTTRTAGTRSARTGVLAAALVTLLLAGCGGESAEGSGEGGDGKGGNDGDASEQPVKPAPVVTPGPTSSPVPEGKGSALADDMNGDGYPDLHIQVPEFRTAYILGSKEGLDPDTRIVTDAGTANSQSPGETADLDSDGYPETLSIIPDDTEVKGPDGIIRASRTLAYLHWGAAQGPRTEAGPTLLQLPPGHGPLGLSDTRPAVGDFDGDGNPDVAAVGLGGEELLLMYGPFSRDGAPARTGTRTVETGGWGDLITDGIDAEAKRPTGLLIRRGDDGEQAGNTLFAAGPGGLPEKGREVRRGSASAFGDFDGDGTRDVAIGDNGSRNNEPGYETEAPDVDQSLTVYYGGTSGTSRNTQHIKIPHLAGELVAADTDGDGRSELAVNQSASEDGTPSGSELLTVSRSKIEKRVSLTRSVPARVDGEKVTKSSRVAQLFDAADFNGDGKEELVLKWRARASSNGPDDKHEGRWWITNGTQDLVVFSSRPYAGAGDGPQPTTPPPSS</sequence>
<dbReference type="PANTHER" id="PTHR46580:SF4">
    <property type="entry name" value="ATP_GTP-BINDING PROTEIN"/>
    <property type="match status" value="1"/>
</dbReference>
<feature type="region of interest" description="Disordered" evidence="1">
    <location>
        <begin position="305"/>
        <end position="336"/>
    </location>
</feature>
<keyword evidence="4" id="KW-1185">Reference proteome</keyword>
<name>A0ABT2JP54_9ACTN</name>
<feature type="region of interest" description="Disordered" evidence="1">
    <location>
        <begin position="32"/>
        <end position="82"/>
    </location>
</feature>
<protein>
    <submittedName>
        <fullName evidence="3">VCBS repeat-containing protein</fullName>
    </submittedName>
</protein>
<comment type="caution">
    <text evidence="3">The sequence shown here is derived from an EMBL/GenBank/DDBJ whole genome shotgun (WGS) entry which is preliminary data.</text>
</comment>
<keyword evidence="2" id="KW-0732">Signal</keyword>
<feature type="compositionally biased region" description="Gly residues" evidence="1">
    <location>
        <begin position="32"/>
        <end position="41"/>
    </location>
</feature>
<evidence type="ECO:0000313" key="4">
    <source>
        <dbReference type="Proteomes" id="UP001156389"/>
    </source>
</evidence>
<reference evidence="3 4" key="1">
    <citation type="submission" date="2021-10" db="EMBL/GenBank/DDBJ databases">
        <title>Streptomyces gossypii sp. nov., isolated from soil collected from cotton field.</title>
        <authorList>
            <person name="Ge X."/>
            <person name="Chen X."/>
            <person name="Liu W."/>
        </authorList>
    </citation>
    <scope>NUCLEOTIDE SEQUENCE [LARGE SCALE GENOMIC DNA]</scope>
    <source>
        <strain evidence="3 4">N2-109</strain>
    </source>
</reference>
<proteinExistence type="predicted"/>
<evidence type="ECO:0000256" key="1">
    <source>
        <dbReference type="SAM" id="MobiDB-lite"/>
    </source>
</evidence>
<feature type="compositionally biased region" description="Pro residues" evidence="1">
    <location>
        <begin position="58"/>
        <end position="70"/>
    </location>
</feature>
<organism evidence="3 4">
    <name type="scientific">Streptomyces gossypii</name>
    <dbReference type="NCBI Taxonomy" id="2883101"/>
    <lineage>
        <taxon>Bacteria</taxon>
        <taxon>Bacillati</taxon>
        <taxon>Actinomycetota</taxon>
        <taxon>Actinomycetes</taxon>
        <taxon>Kitasatosporales</taxon>
        <taxon>Streptomycetaceae</taxon>
        <taxon>Streptomyces</taxon>
    </lineage>
</organism>
<dbReference type="Proteomes" id="UP001156389">
    <property type="component" value="Unassembled WGS sequence"/>
</dbReference>
<evidence type="ECO:0000256" key="2">
    <source>
        <dbReference type="SAM" id="SignalP"/>
    </source>
</evidence>
<feature type="signal peptide" evidence="2">
    <location>
        <begin position="1"/>
        <end position="35"/>
    </location>
</feature>
<feature type="chain" id="PRO_5045406191" evidence="2">
    <location>
        <begin position="36"/>
        <end position="503"/>
    </location>
</feature>
<feature type="region of interest" description="Disordered" evidence="1">
    <location>
        <begin position="484"/>
        <end position="503"/>
    </location>
</feature>
<accession>A0ABT2JP54</accession>
<dbReference type="SUPFAM" id="SSF69318">
    <property type="entry name" value="Integrin alpha N-terminal domain"/>
    <property type="match status" value="1"/>
</dbReference>
<dbReference type="PROSITE" id="PS51257">
    <property type="entry name" value="PROKAR_LIPOPROTEIN"/>
    <property type="match status" value="1"/>
</dbReference>
<dbReference type="InterPro" id="IPR028994">
    <property type="entry name" value="Integrin_alpha_N"/>
</dbReference>
<feature type="region of interest" description="Disordered" evidence="1">
    <location>
        <begin position="121"/>
        <end position="140"/>
    </location>
</feature>
<dbReference type="Gene3D" id="2.130.10.130">
    <property type="entry name" value="Integrin alpha, N-terminal"/>
    <property type="match status" value="2"/>
</dbReference>
<dbReference type="RefSeq" id="WP_260216669.1">
    <property type="nucleotide sequence ID" value="NZ_JAJAGO010000003.1"/>
</dbReference>
<dbReference type="EMBL" id="JAJAGO010000003">
    <property type="protein sequence ID" value="MCT2589662.1"/>
    <property type="molecule type" value="Genomic_DNA"/>
</dbReference>
<evidence type="ECO:0000313" key="3">
    <source>
        <dbReference type="EMBL" id="MCT2589662.1"/>
    </source>
</evidence>
<gene>
    <name evidence="3" type="ORF">LHJ74_06960</name>
</gene>